<gene>
    <name evidence="2" type="ORF">METZ01_LOCUS281660</name>
</gene>
<name>A0A382KWK9_9ZZZZ</name>
<keyword evidence="1" id="KW-0472">Membrane</keyword>
<dbReference type="Pfam" id="PF04390">
    <property type="entry name" value="LptE"/>
    <property type="match status" value="1"/>
</dbReference>
<reference evidence="2" key="1">
    <citation type="submission" date="2018-05" db="EMBL/GenBank/DDBJ databases">
        <authorList>
            <person name="Lanie J.A."/>
            <person name="Ng W.-L."/>
            <person name="Kazmierczak K.M."/>
            <person name="Andrzejewski T.M."/>
            <person name="Davidsen T.M."/>
            <person name="Wayne K.J."/>
            <person name="Tettelin H."/>
            <person name="Glass J.I."/>
            <person name="Rusch D."/>
            <person name="Podicherti R."/>
            <person name="Tsui H.-C.T."/>
            <person name="Winkler M.E."/>
        </authorList>
    </citation>
    <scope>NUCLEOTIDE SEQUENCE</scope>
</reference>
<accession>A0A382KWK9</accession>
<keyword evidence="1" id="KW-1133">Transmembrane helix</keyword>
<evidence type="ECO:0000313" key="2">
    <source>
        <dbReference type="EMBL" id="SVC28806.1"/>
    </source>
</evidence>
<dbReference type="GO" id="GO:0019867">
    <property type="term" value="C:outer membrane"/>
    <property type="evidence" value="ECO:0007669"/>
    <property type="project" value="InterPro"/>
</dbReference>
<evidence type="ECO:0008006" key="3">
    <source>
        <dbReference type="Google" id="ProtNLM"/>
    </source>
</evidence>
<proteinExistence type="predicted"/>
<dbReference type="GO" id="GO:0043165">
    <property type="term" value="P:Gram-negative-bacterium-type cell outer membrane assembly"/>
    <property type="evidence" value="ECO:0007669"/>
    <property type="project" value="InterPro"/>
</dbReference>
<feature type="non-terminal residue" evidence="2">
    <location>
        <position position="181"/>
    </location>
</feature>
<feature type="transmembrane region" description="Helical" evidence="1">
    <location>
        <begin position="6"/>
        <end position="25"/>
    </location>
</feature>
<dbReference type="AlphaFoldDB" id="A0A382KWK9"/>
<evidence type="ECO:0000256" key="1">
    <source>
        <dbReference type="SAM" id="Phobius"/>
    </source>
</evidence>
<sequence>MQLKDLFLFSVLEIFFSSCGFYSLAGSIPPHIKTLVIPLVDNETAEFGLVEDITDGILQRFNEEGILHLTDYDLADSILRGTIKKVTDGPYTYNKTESVSEYRYKIDINIEWYDVKQEKSLLKGNYSGWGAYGLSGDIGSDGIDNDGDGKIDVDDDDEIGEPRTYAAKVAVRKIAEDILND</sequence>
<dbReference type="InterPro" id="IPR007485">
    <property type="entry name" value="LPS_assembly_LptE"/>
</dbReference>
<organism evidence="2">
    <name type="scientific">marine metagenome</name>
    <dbReference type="NCBI Taxonomy" id="408172"/>
    <lineage>
        <taxon>unclassified sequences</taxon>
        <taxon>metagenomes</taxon>
        <taxon>ecological metagenomes</taxon>
    </lineage>
</organism>
<protein>
    <recommendedName>
        <fullName evidence="3">Lipoprotein</fullName>
    </recommendedName>
</protein>
<keyword evidence="1" id="KW-0812">Transmembrane</keyword>
<dbReference type="EMBL" id="UINC01083267">
    <property type="protein sequence ID" value="SVC28806.1"/>
    <property type="molecule type" value="Genomic_DNA"/>
</dbReference>